<dbReference type="InterPro" id="IPR004837">
    <property type="entry name" value="NaCa_Exmemb"/>
</dbReference>
<dbReference type="GO" id="GO:0015386">
    <property type="term" value="F:potassium:proton antiporter activity"/>
    <property type="evidence" value="ECO:0007669"/>
    <property type="project" value="TreeGrafter"/>
</dbReference>
<dbReference type="GO" id="GO:0015385">
    <property type="term" value="F:sodium:proton antiporter activity"/>
    <property type="evidence" value="ECO:0007669"/>
    <property type="project" value="TreeGrafter"/>
</dbReference>
<name>A0A1T4W278_9GAMM</name>
<feature type="transmembrane region" description="Helical" evidence="5">
    <location>
        <begin position="283"/>
        <end position="308"/>
    </location>
</feature>
<feature type="transmembrane region" description="Helical" evidence="5">
    <location>
        <begin position="35"/>
        <end position="54"/>
    </location>
</feature>
<reference evidence="7 8" key="1">
    <citation type="submission" date="2017-02" db="EMBL/GenBank/DDBJ databases">
        <authorList>
            <person name="Peterson S.W."/>
        </authorList>
    </citation>
    <scope>NUCLEOTIDE SEQUENCE [LARGE SCALE GENOMIC DNA]</scope>
    <source>
        <strain evidence="7 8">ATCC 49788</strain>
    </source>
</reference>
<comment type="subcellular location">
    <subcellularLocation>
        <location evidence="1">Membrane</location>
        <topology evidence="1">Multi-pass membrane protein</topology>
    </subcellularLocation>
</comment>
<dbReference type="Gene3D" id="1.20.1420.30">
    <property type="entry name" value="NCX, central ion-binding region"/>
    <property type="match status" value="1"/>
</dbReference>
<dbReference type="STRING" id="92487.SAMN02745130_00837"/>
<dbReference type="Pfam" id="PF01699">
    <property type="entry name" value="Na_Ca_ex"/>
    <property type="match status" value="2"/>
</dbReference>
<dbReference type="InterPro" id="IPR044880">
    <property type="entry name" value="NCX_ion-bd_dom_sf"/>
</dbReference>
<feature type="transmembrane region" description="Helical" evidence="5">
    <location>
        <begin position="345"/>
        <end position="361"/>
    </location>
</feature>
<organism evidence="7 8">
    <name type="scientific">Thiothrix eikelboomii</name>
    <dbReference type="NCBI Taxonomy" id="92487"/>
    <lineage>
        <taxon>Bacteria</taxon>
        <taxon>Pseudomonadati</taxon>
        <taxon>Pseudomonadota</taxon>
        <taxon>Gammaproteobacteria</taxon>
        <taxon>Thiotrichales</taxon>
        <taxon>Thiotrichaceae</taxon>
        <taxon>Thiothrix</taxon>
    </lineage>
</organism>
<dbReference type="OrthoDB" id="9787814at2"/>
<protein>
    <submittedName>
        <fullName evidence="7">Ca2+:H+ antiporter</fullName>
    </submittedName>
</protein>
<gene>
    <name evidence="7" type="ORF">SAMN02745130_00837</name>
</gene>
<keyword evidence="2 5" id="KW-0812">Transmembrane</keyword>
<evidence type="ECO:0000256" key="3">
    <source>
        <dbReference type="ARBA" id="ARBA00022989"/>
    </source>
</evidence>
<evidence type="ECO:0000313" key="8">
    <source>
        <dbReference type="Proteomes" id="UP000190460"/>
    </source>
</evidence>
<keyword evidence="3 5" id="KW-1133">Transmembrane helix</keyword>
<accession>A0A1T4W278</accession>
<dbReference type="AlphaFoldDB" id="A0A1T4W278"/>
<feature type="domain" description="Sodium/calcium exchanger membrane region" evidence="6">
    <location>
        <begin position="39"/>
        <end position="188"/>
    </location>
</feature>
<dbReference type="InterPro" id="IPR052946">
    <property type="entry name" value="Alkaline_pH_Ca-Antiporter"/>
</dbReference>
<feature type="transmembrane region" description="Helical" evidence="5">
    <location>
        <begin position="168"/>
        <end position="189"/>
    </location>
</feature>
<keyword evidence="8" id="KW-1185">Reference proteome</keyword>
<dbReference type="EMBL" id="FUYB01000003">
    <property type="protein sequence ID" value="SKA71404.1"/>
    <property type="molecule type" value="Genomic_DNA"/>
</dbReference>
<feature type="transmembrane region" description="Helical" evidence="5">
    <location>
        <begin position="102"/>
        <end position="125"/>
    </location>
</feature>
<feature type="transmembrane region" description="Helical" evidence="5">
    <location>
        <begin position="252"/>
        <end position="271"/>
    </location>
</feature>
<evidence type="ECO:0000259" key="6">
    <source>
        <dbReference type="Pfam" id="PF01699"/>
    </source>
</evidence>
<dbReference type="RefSeq" id="WP_078921637.1">
    <property type="nucleotide sequence ID" value="NZ_FUYB01000003.1"/>
</dbReference>
<evidence type="ECO:0000256" key="5">
    <source>
        <dbReference type="SAM" id="Phobius"/>
    </source>
</evidence>
<feature type="transmembrane region" description="Helical" evidence="5">
    <location>
        <begin position="7"/>
        <end position="29"/>
    </location>
</feature>
<keyword evidence="4 5" id="KW-0472">Membrane</keyword>
<sequence>MTQNHLHLPLWTLIAPTFTLCLLGLQWSGLELTGWYYWLLALGLVFSVMAAVHHAEIIAYGIGEPFGTLVLALAVTVIEVSLIVSIMLAAESGATVLARDTVFATVMIILNLIIGLSFLLGGARFREQSFILSGTRTALTTLAAIIVLTLILPNFTTSVSGPRYSDSQLSFVAIVSLVLYLLFVFIQAVRHRDYFHSSPISQETEQQPVVPIKTLIISGIFLLLSLVGVVLSAKLLSPEVKDMVKAIGAPEALVGIIIAAIVLTPEGYASLRAAANNQLQTSLNLALGSALATIGLTIPVVAVVAIAMDMTLVLGLDNKSIVLLILSLFIASLSMSTGRVTVMQGAVHLVLFLTYLFMTIVP</sequence>
<dbReference type="PANTHER" id="PTHR37958:SF1">
    <property type="entry name" value="SODIUM-POTASSIUM_PROTON ANTIPORTER CHAA"/>
    <property type="match status" value="1"/>
</dbReference>
<dbReference type="Proteomes" id="UP000190460">
    <property type="component" value="Unassembled WGS sequence"/>
</dbReference>
<feature type="transmembrane region" description="Helical" evidence="5">
    <location>
        <begin position="320"/>
        <end position="338"/>
    </location>
</feature>
<proteinExistence type="predicted"/>
<evidence type="ECO:0000256" key="2">
    <source>
        <dbReference type="ARBA" id="ARBA00022692"/>
    </source>
</evidence>
<feature type="transmembrane region" description="Helical" evidence="5">
    <location>
        <begin position="66"/>
        <end position="90"/>
    </location>
</feature>
<dbReference type="PANTHER" id="PTHR37958">
    <property type="entry name" value="SODIUM-POTASSIUM/PROTON ANTIPORTER CHAA"/>
    <property type="match status" value="1"/>
</dbReference>
<dbReference type="GO" id="GO:0005886">
    <property type="term" value="C:plasma membrane"/>
    <property type="evidence" value="ECO:0007669"/>
    <property type="project" value="TreeGrafter"/>
</dbReference>
<evidence type="ECO:0000313" key="7">
    <source>
        <dbReference type="EMBL" id="SKA71404.1"/>
    </source>
</evidence>
<feature type="transmembrane region" description="Helical" evidence="5">
    <location>
        <begin position="210"/>
        <end position="232"/>
    </location>
</feature>
<evidence type="ECO:0000256" key="4">
    <source>
        <dbReference type="ARBA" id="ARBA00023136"/>
    </source>
</evidence>
<feature type="domain" description="Sodium/calcium exchanger membrane region" evidence="6">
    <location>
        <begin position="220"/>
        <end position="360"/>
    </location>
</feature>
<evidence type="ECO:0000256" key="1">
    <source>
        <dbReference type="ARBA" id="ARBA00004141"/>
    </source>
</evidence>
<feature type="transmembrane region" description="Helical" evidence="5">
    <location>
        <begin position="137"/>
        <end position="156"/>
    </location>
</feature>